<dbReference type="Proteomes" id="UP001596483">
    <property type="component" value="Unassembled WGS sequence"/>
</dbReference>
<dbReference type="RefSeq" id="WP_198304137.1">
    <property type="nucleotide sequence ID" value="NZ_JBHTCT010000011.1"/>
</dbReference>
<reference evidence="2" key="1">
    <citation type="journal article" date="2019" name="Int. J. Syst. Evol. Microbiol.">
        <title>The Global Catalogue of Microorganisms (GCM) 10K type strain sequencing project: providing services to taxonomists for standard genome sequencing and annotation.</title>
        <authorList>
            <consortium name="The Broad Institute Genomics Platform"/>
            <consortium name="The Broad Institute Genome Sequencing Center for Infectious Disease"/>
            <person name="Wu L."/>
            <person name="Ma J."/>
        </authorList>
    </citation>
    <scope>NUCLEOTIDE SEQUENCE [LARGE SCALE GENOMIC DNA]</scope>
    <source>
        <strain evidence="2">JCM 4738</strain>
    </source>
</reference>
<dbReference type="InterPro" id="IPR010064">
    <property type="entry name" value="HK97-gp10_tail"/>
</dbReference>
<dbReference type="EMBL" id="JBHTCT010000011">
    <property type="protein sequence ID" value="MFC7364537.1"/>
    <property type="molecule type" value="Genomic_DNA"/>
</dbReference>
<evidence type="ECO:0000313" key="1">
    <source>
        <dbReference type="EMBL" id="MFC7364537.1"/>
    </source>
</evidence>
<keyword evidence="2" id="KW-1185">Reference proteome</keyword>
<gene>
    <name evidence="1" type="ORF">ACFQQH_05275</name>
</gene>
<dbReference type="Pfam" id="PF04883">
    <property type="entry name" value="HK97-gp10_like"/>
    <property type="match status" value="1"/>
</dbReference>
<name>A0ABW2NB68_9BACL</name>
<protein>
    <submittedName>
        <fullName evidence="1">HK97-gp10 family putative phage morphogenesis protein</fullName>
    </submittedName>
</protein>
<evidence type="ECO:0000313" key="2">
    <source>
        <dbReference type="Proteomes" id="UP001596483"/>
    </source>
</evidence>
<organism evidence="1 2">
    <name type="scientific">Bhargavaea changchunensis</name>
    <dbReference type="NCBI Taxonomy" id="2134037"/>
    <lineage>
        <taxon>Bacteria</taxon>
        <taxon>Bacillati</taxon>
        <taxon>Bacillota</taxon>
        <taxon>Bacilli</taxon>
        <taxon>Bacillales</taxon>
        <taxon>Caryophanaceae</taxon>
        <taxon>Bhargavaea</taxon>
    </lineage>
</organism>
<proteinExistence type="predicted"/>
<dbReference type="NCBIfam" id="TIGR01725">
    <property type="entry name" value="phge_HK97_gp10"/>
    <property type="match status" value="1"/>
</dbReference>
<accession>A0ABW2NB68</accession>
<comment type="caution">
    <text evidence="1">The sequence shown here is derived from an EMBL/GenBank/DDBJ whole genome shotgun (WGS) entry which is preliminary data.</text>
</comment>
<sequence>MKLKGMNPLLNKLNSAQNIQGPVRQIVKKHSTNINRHAQKQAPVDTGELRRSIRTEYQDGGLTGVTRAGAHYAPYVEYGTRFMTAQPFMRPAFYNFAWDFKEDLEKLVK</sequence>